<evidence type="ECO:0000256" key="1">
    <source>
        <dbReference type="SAM" id="Phobius"/>
    </source>
</evidence>
<feature type="transmembrane region" description="Helical" evidence="1">
    <location>
        <begin position="167"/>
        <end position="192"/>
    </location>
</feature>
<evidence type="ECO:0000259" key="2">
    <source>
        <dbReference type="Pfam" id="PF20152"/>
    </source>
</evidence>
<keyword evidence="1" id="KW-0472">Membrane</keyword>
<feature type="transmembrane region" description="Helical" evidence="1">
    <location>
        <begin position="204"/>
        <end position="231"/>
    </location>
</feature>
<sequence>MSSLGPILHALGLPSVASTSGASYIGIVIGMMLYGLTVHQGYRYFKLYPKDRVYLKILVSVIFLLETVHTVVWMYIGYHYLVSESFNVAGSVYCHWTIRSTFIITSMAVLSCEMFYCFRVYLIGGRYKWLVIPAVATMTAGFTFGMIAGIKAFIFVRELTDLHRISWLVSVAYGLVVATDVILTGSLVFVLYQSRTSSKRTNSILDTLIVYTINTALLTSIVSVLAFAFGLVIPGNLIYASVSIIGVKLYANSVLALLNSRRSIDDKFMDDFTTFSIPDLQVAPGSRAAGHAPRGESDTMIWDVRQVSTCMSQDTGISQGGVTFATGPTPQRSSISVEV</sequence>
<keyword evidence="1" id="KW-1133">Transmembrane helix</keyword>
<gene>
    <name evidence="3" type="ORF">PYCCODRAFT_809452</name>
</gene>
<dbReference type="PANTHER" id="PTHR40465:SF1">
    <property type="entry name" value="DUF6534 DOMAIN-CONTAINING PROTEIN"/>
    <property type="match status" value="1"/>
</dbReference>
<keyword evidence="4" id="KW-1185">Reference proteome</keyword>
<feature type="transmembrane region" description="Helical" evidence="1">
    <location>
        <begin position="96"/>
        <end position="118"/>
    </location>
</feature>
<protein>
    <recommendedName>
        <fullName evidence="2">DUF6534 domain-containing protein</fullName>
    </recommendedName>
</protein>
<feature type="domain" description="DUF6534" evidence="2">
    <location>
        <begin position="177"/>
        <end position="263"/>
    </location>
</feature>
<reference evidence="3 4" key="1">
    <citation type="journal article" date="2015" name="Biotechnol. Biofuels">
        <title>Enhanced degradation of softwood versus hardwood by the white-rot fungus Pycnoporus coccineus.</title>
        <authorList>
            <person name="Couturier M."/>
            <person name="Navarro D."/>
            <person name="Chevret D."/>
            <person name="Henrissat B."/>
            <person name="Piumi F."/>
            <person name="Ruiz-Duenas F.J."/>
            <person name="Martinez A.T."/>
            <person name="Grigoriev I.V."/>
            <person name="Riley R."/>
            <person name="Lipzen A."/>
            <person name="Berrin J.G."/>
            <person name="Master E.R."/>
            <person name="Rosso M.N."/>
        </authorList>
    </citation>
    <scope>NUCLEOTIDE SEQUENCE [LARGE SCALE GENOMIC DNA]</scope>
    <source>
        <strain evidence="3 4">BRFM310</strain>
    </source>
</reference>
<feature type="transmembrane region" description="Helical" evidence="1">
    <location>
        <begin position="237"/>
        <end position="258"/>
    </location>
</feature>
<proteinExistence type="predicted"/>
<dbReference type="AlphaFoldDB" id="A0A1Y2IEP4"/>
<dbReference type="InterPro" id="IPR045339">
    <property type="entry name" value="DUF6534"/>
</dbReference>
<feature type="transmembrane region" description="Helical" evidence="1">
    <location>
        <begin position="57"/>
        <end position="76"/>
    </location>
</feature>
<organism evidence="3 4">
    <name type="scientific">Trametes coccinea (strain BRFM310)</name>
    <name type="common">Pycnoporus coccineus</name>
    <dbReference type="NCBI Taxonomy" id="1353009"/>
    <lineage>
        <taxon>Eukaryota</taxon>
        <taxon>Fungi</taxon>
        <taxon>Dikarya</taxon>
        <taxon>Basidiomycota</taxon>
        <taxon>Agaricomycotina</taxon>
        <taxon>Agaricomycetes</taxon>
        <taxon>Polyporales</taxon>
        <taxon>Polyporaceae</taxon>
        <taxon>Trametes</taxon>
    </lineage>
</organism>
<feature type="transmembrane region" description="Helical" evidence="1">
    <location>
        <begin position="130"/>
        <end position="155"/>
    </location>
</feature>
<evidence type="ECO:0000313" key="3">
    <source>
        <dbReference type="EMBL" id="OSC99556.1"/>
    </source>
</evidence>
<keyword evidence="1" id="KW-0812">Transmembrane</keyword>
<dbReference type="EMBL" id="KZ084126">
    <property type="protein sequence ID" value="OSC99556.1"/>
    <property type="molecule type" value="Genomic_DNA"/>
</dbReference>
<dbReference type="OrthoDB" id="2755905at2759"/>
<dbReference type="STRING" id="1353009.A0A1Y2IEP4"/>
<feature type="transmembrane region" description="Helical" evidence="1">
    <location>
        <begin position="12"/>
        <end position="36"/>
    </location>
</feature>
<dbReference type="PANTHER" id="PTHR40465">
    <property type="entry name" value="CHROMOSOME 1, WHOLE GENOME SHOTGUN SEQUENCE"/>
    <property type="match status" value="1"/>
</dbReference>
<dbReference type="Pfam" id="PF20152">
    <property type="entry name" value="DUF6534"/>
    <property type="match status" value="1"/>
</dbReference>
<accession>A0A1Y2IEP4</accession>
<name>A0A1Y2IEP4_TRAC3</name>
<dbReference type="Proteomes" id="UP000193067">
    <property type="component" value="Unassembled WGS sequence"/>
</dbReference>
<evidence type="ECO:0000313" key="4">
    <source>
        <dbReference type="Proteomes" id="UP000193067"/>
    </source>
</evidence>